<feature type="compositionally biased region" description="Acidic residues" evidence="1">
    <location>
        <begin position="42"/>
        <end position="60"/>
    </location>
</feature>
<feature type="compositionally biased region" description="Basic and acidic residues" evidence="1">
    <location>
        <begin position="61"/>
        <end position="76"/>
    </location>
</feature>
<gene>
    <name evidence="2" type="ORF">FKW44_022036</name>
</gene>
<feature type="region of interest" description="Disordered" evidence="1">
    <location>
        <begin position="126"/>
        <end position="149"/>
    </location>
</feature>
<dbReference type="EMBL" id="CP045905">
    <property type="protein sequence ID" value="QQP36827.1"/>
    <property type="molecule type" value="Genomic_DNA"/>
</dbReference>
<feature type="region of interest" description="Disordered" evidence="1">
    <location>
        <begin position="1"/>
        <end position="76"/>
    </location>
</feature>
<evidence type="ECO:0000313" key="3">
    <source>
        <dbReference type="Proteomes" id="UP000595437"/>
    </source>
</evidence>
<evidence type="ECO:0000256" key="1">
    <source>
        <dbReference type="SAM" id="MobiDB-lite"/>
    </source>
</evidence>
<organism evidence="2 3">
    <name type="scientific">Caligus rogercresseyi</name>
    <name type="common">Sea louse</name>
    <dbReference type="NCBI Taxonomy" id="217165"/>
    <lineage>
        <taxon>Eukaryota</taxon>
        <taxon>Metazoa</taxon>
        <taxon>Ecdysozoa</taxon>
        <taxon>Arthropoda</taxon>
        <taxon>Crustacea</taxon>
        <taxon>Multicrustacea</taxon>
        <taxon>Hexanauplia</taxon>
        <taxon>Copepoda</taxon>
        <taxon>Siphonostomatoida</taxon>
        <taxon>Caligidae</taxon>
        <taxon>Caligus</taxon>
    </lineage>
</organism>
<proteinExistence type="predicted"/>
<dbReference type="Proteomes" id="UP000595437">
    <property type="component" value="Chromosome 16"/>
</dbReference>
<dbReference type="AlphaFoldDB" id="A0A7T8GSB8"/>
<keyword evidence="3" id="KW-1185">Reference proteome</keyword>
<accession>A0A7T8GSB8</accession>
<sequence length="149" mass="17265">MERIRNGMKDGGDTEGESGPSRRSSIQMKRRSLIRMISENDALMEQDEESSSALDESTEDELLRQEAEEAKQLAEDWENKYKEMQRQMKDIESGGKHHMTKKPPQSPSLDSQMQWKMILWMPKDSARAKMGTMKRTGWPRERSTPSSRS</sequence>
<feature type="compositionally biased region" description="Basic and acidic residues" evidence="1">
    <location>
        <begin position="1"/>
        <end position="12"/>
    </location>
</feature>
<reference evidence="3" key="1">
    <citation type="submission" date="2021-01" db="EMBL/GenBank/DDBJ databases">
        <title>Caligus Genome Assembly.</title>
        <authorList>
            <person name="Gallardo-Escarate C."/>
        </authorList>
    </citation>
    <scope>NUCLEOTIDE SEQUENCE [LARGE SCALE GENOMIC DNA]</scope>
</reference>
<evidence type="ECO:0000313" key="2">
    <source>
        <dbReference type="EMBL" id="QQP36827.1"/>
    </source>
</evidence>
<protein>
    <submittedName>
        <fullName evidence="2">LOC100116551</fullName>
    </submittedName>
</protein>
<name>A0A7T8GSB8_CALRO</name>